<gene>
    <name evidence="2" type="ORF">GGD41_005660</name>
</gene>
<feature type="compositionally biased region" description="Basic and acidic residues" evidence="1">
    <location>
        <begin position="134"/>
        <end position="164"/>
    </location>
</feature>
<accession>A0A7Y9WCN6</accession>
<evidence type="ECO:0000313" key="3">
    <source>
        <dbReference type="Proteomes" id="UP000572540"/>
    </source>
</evidence>
<evidence type="ECO:0000256" key="1">
    <source>
        <dbReference type="SAM" id="MobiDB-lite"/>
    </source>
</evidence>
<protein>
    <submittedName>
        <fullName evidence="2">Uncharacterized protein</fullName>
    </submittedName>
</protein>
<feature type="compositionally biased region" description="Basic and acidic residues" evidence="1">
    <location>
        <begin position="25"/>
        <end position="53"/>
    </location>
</feature>
<dbReference type="Proteomes" id="UP000572540">
    <property type="component" value="Unassembled WGS sequence"/>
</dbReference>
<dbReference type="EMBL" id="JACCAU010000001">
    <property type="protein sequence ID" value="NYH18432.1"/>
    <property type="molecule type" value="Genomic_DNA"/>
</dbReference>
<evidence type="ECO:0000313" key="2">
    <source>
        <dbReference type="EMBL" id="NYH18432.1"/>
    </source>
</evidence>
<sequence length="164" mass="18426">MHRRDAVHQRTAKRHSRTRAQQIGEGKDRIGEHALTRREEIGNQAVDDRHQPRFADSQADGGDEQLPEVGGHAADCRGGAPDEYARRQHHAAIHAIGDPTDRQGSHACEEGDAGTLHQADLRVGQPEIVADGFRQQDQHLTVDEREERHDHENRQTEPRKRSGT</sequence>
<reference evidence="2 3" key="1">
    <citation type="submission" date="2020-07" db="EMBL/GenBank/DDBJ databases">
        <title>Exploring microbial biodiversity for novel pathways involved in the catabolism of aromatic compounds derived from lignin.</title>
        <authorList>
            <person name="Elkins J."/>
        </authorList>
    </citation>
    <scope>NUCLEOTIDE SEQUENCE [LARGE SCALE GENOMIC DNA]</scope>
    <source>
        <strain evidence="2 3">H2C3B</strain>
    </source>
</reference>
<organism evidence="2 3">
    <name type="scientific">Paraburkholderia bryophila</name>
    <dbReference type="NCBI Taxonomy" id="420952"/>
    <lineage>
        <taxon>Bacteria</taxon>
        <taxon>Pseudomonadati</taxon>
        <taxon>Pseudomonadota</taxon>
        <taxon>Betaproteobacteria</taxon>
        <taxon>Burkholderiales</taxon>
        <taxon>Burkholderiaceae</taxon>
        <taxon>Paraburkholderia</taxon>
    </lineage>
</organism>
<feature type="compositionally biased region" description="Basic and acidic residues" evidence="1">
    <location>
        <begin position="99"/>
        <end position="109"/>
    </location>
</feature>
<feature type="compositionally biased region" description="Basic residues" evidence="1">
    <location>
        <begin position="9"/>
        <end position="18"/>
    </location>
</feature>
<proteinExistence type="predicted"/>
<name>A0A7Y9WCN6_9BURK</name>
<dbReference type="AlphaFoldDB" id="A0A7Y9WCN6"/>
<feature type="region of interest" description="Disordered" evidence="1">
    <location>
        <begin position="1"/>
        <end position="164"/>
    </location>
</feature>
<comment type="caution">
    <text evidence="2">The sequence shown here is derived from an EMBL/GenBank/DDBJ whole genome shotgun (WGS) entry which is preliminary data.</text>
</comment>